<keyword evidence="1" id="KW-0812">Transmembrane</keyword>
<comment type="caution">
    <text evidence="3">The sequence shown here is derived from an EMBL/GenBank/DDBJ whole genome shotgun (WGS) entry which is preliminary data.</text>
</comment>
<dbReference type="InterPro" id="IPR000182">
    <property type="entry name" value="GNAT_dom"/>
</dbReference>
<feature type="transmembrane region" description="Helical" evidence="1">
    <location>
        <begin position="167"/>
        <end position="189"/>
    </location>
</feature>
<dbReference type="Pfam" id="PF13673">
    <property type="entry name" value="Acetyltransf_10"/>
    <property type="match status" value="1"/>
</dbReference>
<evidence type="ECO:0000259" key="2">
    <source>
        <dbReference type="PROSITE" id="PS51186"/>
    </source>
</evidence>
<name>A0A938X322_9CLOT</name>
<reference evidence="3" key="1">
    <citation type="submission" date="2020-08" db="EMBL/GenBank/DDBJ databases">
        <authorList>
            <person name="Cejkova D."/>
            <person name="Kubasova T."/>
            <person name="Jahodarova E."/>
            <person name="Rychlik I."/>
        </authorList>
    </citation>
    <scope>NUCLEOTIDE SEQUENCE</scope>
    <source>
        <strain evidence="3">An420c</strain>
    </source>
</reference>
<dbReference type="CDD" id="cd04301">
    <property type="entry name" value="NAT_SF"/>
    <property type="match status" value="1"/>
</dbReference>
<dbReference type="Gene3D" id="3.30.565.40">
    <property type="entry name" value="Fervidobacterium nodosum Rt17-B1 like"/>
    <property type="match status" value="1"/>
</dbReference>
<evidence type="ECO:0000313" key="4">
    <source>
        <dbReference type="Proteomes" id="UP000713880"/>
    </source>
</evidence>
<dbReference type="InterPro" id="IPR016181">
    <property type="entry name" value="Acyl_CoA_acyltransferase"/>
</dbReference>
<dbReference type="Gene3D" id="3.40.630.30">
    <property type="match status" value="1"/>
</dbReference>
<dbReference type="AlphaFoldDB" id="A0A938X322"/>
<accession>A0A938X322</accession>
<proteinExistence type="predicted"/>
<keyword evidence="1" id="KW-1133">Transmembrane helix</keyword>
<dbReference type="PANTHER" id="PTHR43451">
    <property type="entry name" value="ACETYLTRANSFERASE (GNAT) FAMILY PROTEIN"/>
    <property type="match status" value="1"/>
</dbReference>
<dbReference type="SUPFAM" id="SSF55729">
    <property type="entry name" value="Acyl-CoA N-acyltransferases (Nat)"/>
    <property type="match status" value="1"/>
</dbReference>
<dbReference type="GO" id="GO:0016747">
    <property type="term" value="F:acyltransferase activity, transferring groups other than amino-acyl groups"/>
    <property type="evidence" value="ECO:0007669"/>
    <property type="project" value="InterPro"/>
</dbReference>
<dbReference type="Proteomes" id="UP000713880">
    <property type="component" value="Unassembled WGS sequence"/>
</dbReference>
<keyword evidence="1" id="KW-0472">Membrane</keyword>
<dbReference type="InterPro" id="IPR052564">
    <property type="entry name" value="N-acetyltrans/Recomb-assoc"/>
</dbReference>
<dbReference type="RefSeq" id="WP_204909232.1">
    <property type="nucleotide sequence ID" value="NZ_JACJLV010000027.1"/>
</dbReference>
<keyword evidence="4" id="KW-1185">Reference proteome</keyword>
<dbReference type="EMBL" id="JACJLV010000027">
    <property type="protein sequence ID" value="MBM6827194.1"/>
    <property type="molecule type" value="Genomic_DNA"/>
</dbReference>
<evidence type="ECO:0000256" key="1">
    <source>
        <dbReference type="SAM" id="Phobius"/>
    </source>
</evidence>
<evidence type="ECO:0000313" key="3">
    <source>
        <dbReference type="EMBL" id="MBM6827194.1"/>
    </source>
</evidence>
<dbReference type="InterPro" id="IPR025303">
    <property type="entry name" value="PdaC"/>
</dbReference>
<dbReference type="Pfam" id="PF13739">
    <property type="entry name" value="PdaC"/>
    <property type="match status" value="1"/>
</dbReference>
<feature type="domain" description="N-acetyltransferase" evidence="2">
    <location>
        <begin position="1"/>
        <end position="153"/>
    </location>
</feature>
<gene>
    <name evidence="3" type="ORF">H6A13_08830</name>
</gene>
<dbReference type="PROSITE" id="PS51186">
    <property type="entry name" value="GNAT"/>
    <property type="match status" value="1"/>
</dbReference>
<protein>
    <submittedName>
        <fullName evidence="3">GNAT family N-acetyltransferase</fullName>
    </submittedName>
</protein>
<sequence length="481" mass="54106">MDIRILNEQEILPALHLVWEVFAADTAPQYTPEGVGEFQNFIKYEQILPMVRGGGITFFGAFEEQEMTGVLALLSTGQIALFFVKKEWQGKGIGRMLFQAAYNYCARKLMVRRITVQAIPSAVEKYRHLGMQPEGGEVTENGMVFVPMELFVIAGLVQPVKRKKAPIIIAAVAGAVLLIALCAAGFVMIRNLVNFVQEREDDRGSYEVPYDDSNPFWDDGNGYDYEEPDDSGELSGIEGIEADIADDLSYELEEDSYAFSDQENTSVLIDFYVNYPVVTGLKDPKTQDTVNEAIQDCAKQTVDEIYDNPSPEIQNRVLEAQTPALISYVEYKVCYADNDLISIVFDDSSYKGSEEYLDMSLRTININLQDGTVYQVKDIVDLSGDFLDEWLDRMRSEAENDDFLSELDADGMRKALEGSDDSGVYTPNFFVYADGIEIGFDLNYPEGDSHDLGYIWVTAPFETEELDAYHTDSTFWQAIQD</sequence>
<organism evidence="3 4">
    <name type="scientific">Mordavella massiliensis</name>
    <dbReference type="NCBI Taxonomy" id="1871024"/>
    <lineage>
        <taxon>Bacteria</taxon>
        <taxon>Bacillati</taxon>
        <taxon>Bacillota</taxon>
        <taxon>Clostridia</taxon>
        <taxon>Eubacteriales</taxon>
        <taxon>Clostridiaceae</taxon>
        <taxon>Mordavella</taxon>
    </lineage>
</organism>
<dbReference type="PANTHER" id="PTHR43451:SF1">
    <property type="entry name" value="ACETYLTRANSFERASE"/>
    <property type="match status" value="1"/>
</dbReference>
<reference evidence="3" key="2">
    <citation type="journal article" date="2021" name="Sci. Rep.">
        <title>The distribution of antibiotic resistance genes in chicken gut microbiota commensals.</title>
        <authorList>
            <person name="Juricova H."/>
            <person name="Matiasovicova J."/>
            <person name="Kubasova T."/>
            <person name="Cejkova D."/>
            <person name="Rychlik I."/>
        </authorList>
    </citation>
    <scope>NUCLEOTIDE SEQUENCE</scope>
    <source>
        <strain evidence="3">An420c</strain>
    </source>
</reference>